<accession>A0A212F759</accession>
<keyword evidence="2" id="KW-1185">Reference proteome</keyword>
<feature type="non-terminal residue" evidence="1">
    <location>
        <position position="1"/>
    </location>
</feature>
<evidence type="ECO:0000313" key="1">
    <source>
        <dbReference type="EMBL" id="OWR49558.1"/>
    </source>
</evidence>
<gene>
    <name evidence="1" type="ORF">KGM_205533B</name>
</gene>
<protein>
    <submittedName>
        <fullName evidence="1">Uncharacterized protein</fullName>
    </submittedName>
</protein>
<name>A0A212F759_DANPL</name>
<comment type="caution">
    <text evidence="1">The sequence shown here is derived from an EMBL/GenBank/DDBJ whole genome shotgun (WGS) entry which is preliminary data.</text>
</comment>
<dbReference type="Proteomes" id="UP000007151">
    <property type="component" value="Unassembled WGS sequence"/>
</dbReference>
<dbReference type="KEGG" id="dpl:KGM_205533B"/>
<dbReference type="InParanoid" id="A0A212F759"/>
<sequence length="23" mass="2554">TSLFFYTSRSDLVLVTPATSYGQ</sequence>
<evidence type="ECO:0000313" key="2">
    <source>
        <dbReference type="Proteomes" id="UP000007151"/>
    </source>
</evidence>
<dbReference type="AlphaFoldDB" id="A0A212F759"/>
<proteinExistence type="predicted"/>
<dbReference type="EMBL" id="AGBW02009925">
    <property type="protein sequence ID" value="OWR49558.1"/>
    <property type="molecule type" value="Genomic_DNA"/>
</dbReference>
<organism evidence="1 2">
    <name type="scientific">Danaus plexippus plexippus</name>
    <dbReference type="NCBI Taxonomy" id="278856"/>
    <lineage>
        <taxon>Eukaryota</taxon>
        <taxon>Metazoa</taxon>
        <taxon>Ecdysozoa</taxon>
        <taxon>Arthropoda</taxon>
        <taxon>Hexapoda</taxon>
        <taxon>Insecta</taxon>
        <taxon>Pterygota</taxon>
        <taxon>Neoptera</taxon>
        <taxon>Endopterygota</taxon>
        <taxon>Lepidoptera</taxon>
        <taxon>Glossata</taxon>
        <taxon>Ditrysia</taxon>
        <taxon>Papilionoidea</taxon>
        <taxon>Nymphalidae</taxon>
        <taxon>Danainae</taxon>
        <taxon>Danaini</taxon>
        <taxon>Danaina</taxon>
        <taxon>Danaus</taxon>
        <taxon>Danaus</taxon>
    </lineage>
</organism>
<reference evidence="1 2" key="1">
    <citation type="journal article" date="2011" name="Cell">
        <title>The monarch butterfly genome yields insights into long-distance migration.</title>
        <authorList>
            <person name="Zhan S."/>
            <person name="Merlin C."/>
            <person name="Boore J.L."/>
            <person name="Reppert S.M."/>
        </authorList>
    </citation>
    <scope>NUCLEOTIDE SEQUENCE [LARGE SCALE GENOMIC DNA]</scope>
    <source>
        <strain evidence="1">F-2</strain>
    </source>
</reference>